<name>A0A366H6U6_9BACT</name>
<keyword evidence="3" id="KW-1185">Reference proteome</keyword>
<accession>A0A366H6U6</accession>
<protein>
    <submittedName>
        <fullName evidence="2">Multidrug efflux pump subunit AcrB</fullName>
    </submittedName>
</protein>
<dbReference type="Gene3D" id="3.30.70.1320">
    <property type="entry name" value="Multidrug efflux transporter AcrB pore domain like"/>
    <property type="match status" value="1"/>
</dbReference>
<keyword evidence="1" id="KW-1133">Transmembrane helix</keyword>
<comment type="caution">
    <text evidence="2">The sequence shown here is derived from an EMBL/GenBank/DDBJ whole genome shotgun (WGS) entry which is preliminary data.</text>
</comment>
<dbReference type="GO" id="GO:0042910">
    <property type="term" value="F:xenobiotic transmembrane transporter activity"/>
    <property type="evidence" value="ECO:0007669"/>
    <property type="project" value="TreeGrafter"/>
</dbReference>
<dbReference type="Gene3D" id="3.30.70.1440">
    <property type="entry name" value="Multidrug efflux transporter AcrB pore domain"/>
    <property type="match status" value="1"/>
</dbReference>
<dbReference type="RefSeq" id="WP_113961419.1">
    <property type="nucleotide sequence ID" value="NZ_QNRR01000013.1"/>
</dbReference>
<dbReference type="InterPro" id="IPR001036">
    <property type="entry name" value="Acrflvin-R"/>
</dbReference>
<dbReference type="PANTHER" id="PTHR32063">
    <property type="match status" value="1"/>
</dbReference>
<feature type="transmembrane region" description="Helical" evidence="1">
    <location>
        <begin position="965"/>
        <end position="987"/>
    </location>
</feature>
<feature type="transmembrane region" description="Helical" evidence="1">
    <location>
        <begin position="426"/>
        <end position="446"/>
    </location>
</feature>
<dbReference type="Gene3D" id="3.30.2090.10">
    <property type="entry name" value="Multidrug efflux transporter AcrB TolC docking domain, DN and DC subdomains"/>
    <property type="match status" value="2"/>
</dbReference>
<dbReference type="Gene3D" id="1.20.1640.10">
    <property type="entry name" value="Multidrug efflux transporter AcrB transmembrane domain"/>
    <property type="match status" value="2"/>
</dbReference>
<proteinExistence type="predicted"/>
<dbReference type="GO" id="GO:0005886">
    <property type="term" value="C:plasma membrane"/>
    <property type="evidence" value="ECO:0007669"/>
    <property type="project" value="TreeGrafter"/>
</dbReference>
<gene>
    <name evidence="2" type="ORF">DES53_113106</name>
</gene>
<dbReference type="SUPFAM" id="SSF82714">
    <property type="entry name" value="Multidrug efflux transporter AcrB TolC docking domain, DN and DC subdomains"/>
    <property type="match status" value="2"/>
</dbReference>
<feature type="transmembrane region" description="Helical" evidence="1">
    <location>
        <begin position="526"/>
        <end position="546"/>
    </location>
</feature>
<keyword evidence="1" id="KW-0472">Membrane</keyword>
<feature type="transmembrane region" description="Helical" evidence="1">
    <location>
        <begin position="381"/>
        <end position="405"/>
    </location>
</feature>
<organism evidence="2 3">
    <name type="scientific">Roseimicrobium gellanilyticum</name>
    <dbReference type="NCBI Taxonomy" id="748857"/>
    <lineage>
        <taxon>Bacteria</taxon>
        <taxon>Pseudomonadati</taxon>
        <taxon>Verrucomicrobiota</taxon>
        <taxon>Verrucomicrobiia</taxon>
        <taxon>Verrucomicrobiales</taxon>
        <taxon>Verrucomicrobiaceae</taxon>
        <taxon>Roseimicrobium</taxon>
    </lineage>
</organism>
<sequence length="1071" mass="118923">MISWFARNSVAANLLMLAVIVAGGWTLWAEKIPLEVFPEIPSRMVNINVPYPASDPEEVEEMIVVKIEEAISTVAGIKEINSLASSSGASIWVEVEEGLDPRQVLEDIKIRTDAIPEFPEEAEKPVIQVEDERRSVITVVIAADMSERDLRRLGEQVRDELASQPGISYVSLAGSRPLEIAIEVSEETLRKYGLTLESISSAIRNAAIDLPAGVVRTESGDVSIRTKGRAYTGDDYANVVVLTRPDGSKLTLGEIAKIEDGFNENLLYARLNGKRCVVVNVMREGNQNAITIAENVKKYVEEARHRMPDGVSIEFWNDRAKIVKGRIDLLLDNARSSLILVLLCIGLFLRLESVFWIVVGLPVSFLGAFALMPYFDITINISTLFGFILVLGIVVDDAIVISEHVDTLRRQGMPPLQAAIEGTKRMAVPITFGVLTTVMAFLPMVFEASDMGKMFVPIALVFIMVMLIALVETKIILPAHLAHPIRPLEKVGHLLDPLHRGADRALEGFVNRVYRPSLRFCLEHRYTVLACSFGGLAILCGMFFSGRIQYVQFPRIASERIEARLTMLEGTPFEVTDGHINRIYEIAEQMRKEYVGPDGTPVIRHIIATTGTTRLTSSSGSGGQAHIGEVNIETYGPEERTMKVNTVDMANEWRKRIGTIVGAEEVSFRSEIFRAGDPINIQLTGTNPTELLELSSKIKDQLAKYPGVFDINDSLDTGRNEIQLRLKPEARQFGVTVSDLARQVRQAFYGSEVQRIQRGRNELKVMLRYPRDERRSLSTLETMRVRTTDGLEIPFNRVAEMKVGKGFSAIRRVNRERALNITADVDKKSVDLAALRTDIGNHLEEFMRSHPQVKWSFEGEARAERESATAGVVMFFIVLFGLYCLTAIPFKSYFLPFVVLVVIPFGVVGAILGHLFHGFPVSQMSILGMLAVSGVIVNDTLVLVDEINHRKQTDGILSAVREGGAARFRAIFLTQITTFFGLVPLIFDGTWIAKVAPFFFSQGAQSTHAQFLTPVSVAMGYGSLFATVICLYLVPMCYMALNDVGQVILRWWNAIMPPSESKDENLPVVEA</sequence>
<dbReference type="AlphaFoldDB" id="A0A366H6U6"/>
<dbReference type="Pfam" id="PF00873">
    <property type="entry name" value="ACR_tran"/>
    <property type="match status" value="1"/>
</dbReference>
<dbReference type="SUPFAM" id="SSF82866">
    <property type="entry name" value="Multidrug efflux transporter AcrB transmembrane domain"/>
    <property type="match status" value="2"/>
</dbReference>
<dbReference type="SUPFAM" id="SSF82693">
    <property type="entry name" value="Multidrug efflux transporter AcrB pore domain, PN1, PN2, PC1 and PC2 subdomains"/>
    <property type="match status" value="2"/>
</dbReference>
<evidence type="ECO:0000256" key="1">
    <source>
        <dbReference type="SAM" id="Phobius"/>
    </source>
</evidence>
<feature type="transmembrane region" description="Helical" evidence="1">
    <location>
        <begin position="1021"/>
        <end position="1041"/>
    </location>
</feature>
<dbReference type="EMBL" id="QNRR01000013">
    <property type="protein sequence ID" value="RBP37724.1"/>
    <property type="molecule type" value="Genomic_DNA"/>
</dbReference>
<dbReference type="OrthoDB" id="9806532at2"/>
<evidence type="ECO:0000313" key="3">
    <source>
        <dbReference type="Proteomes" id="UP000253426"/>
    </source>
</evidence>
<feature type="transmembrane region" description="Helical" evidence="1">
    <location>
        <begin position="452"/>
        <end position="471"/>
    </location>
</feature>
<feature type="transmembrane region" description="Helical" evidence="1">
    <location>
        <begin position="354"/>
        <end position="375"/>
    </location>
</feature>
<evidence type="ECO:0000313" key="2">
    <source>
        <dbReference type="EMBL" id="RBP37724.1"/>
    </source>
</evidence>
<dbReference type="PANTHER" id="PTHR32063:SF33">
    <property type="entry name" value="RND SUPERFAMILY EFFLUX PUMP PERMEASE COMPONENT"/>
    <property type="match status" value="1"/>
</dbReference>
<feature type="transmembrane region" description="Helical" evidence="1">
    <location>
        <begin position="868"/>
        <end position="886"/>
    </location>
</feature>
<dbReference type="Proteomes" id="UP000253426">
    <property type="component" value="Unassembled WGS sequence"/>
</dbReference>
<reference evidence="2 3" key="1">
    <citation type="submission" date="2018-06" db="EMBL/GenBank/DDBJ databases">
        <title>Genomic Encyclopedia of Type Strains, Phase IV (KMG-IV): sequencing the most valuable type-strain genomes for metagenomic binning, comparative biology and taxonomic classification.</title>
        <authorList>
            <person name="Goeker M."/>
        </authorList>
    </citation>
    <scope>NUCLEOTIDE SEQUENCE [LARGE SCALE GENOMIC DNA]</scope>
    <source>
        <strain evidence="2 3">DSM 25532</strain>
    </source>
</reference>
<dbReference type="InterPro" id="IPR027463">
    <property type="entry name" value="AcrB_DN_DC_subdom"/>
</dbReference>
<keyword evidence="1" id="KW-0812">Transmembrane</keyword>
<dbReference type="PRINTS" id="PR00702">
    <property type="entry name" value="ACRIFLAVINRP"/>
</dbReference>
<feature type="transmembrane region" description="Helical" evidence="1">
    <location>
        <begin position="893"/>
        <end position="916"/>
    </location>
</feature>
<dbReference type="Gene3D" id="3.30.70.1430">
    <property type="entry name" value="Multidrug efflux transporter AcrB pore domain"/>
    <property type="match status" value="2"/>
</dbReference>